<reference evidence="1 2" key="1">
    <citation type="journal article" date="2019" name="G3 (Bethesda)">
        <title>Sequencing of a Wild Apple (Malus baccata) Genome Unravels the Differences Between Cultivated and Wild Apple Species Regarding Disease Resistance and Cold Tolerance.</title>
        <authorList>
            <person name="Chen X."/>
        </authorList>
    </citation>
    <scope>NUCLEOTIDE SEQUENCE [LARGE SCALE GENOMIC DNA]</scope>
    <source>
        <strain evidence="2">cv. Shandingzi</strain>
        <tissue evidence="1">Leaves</tissue>
    </source>
</reference>
<evidence type="ECO:0008006" key="3">
    <source>
        <dbReference type="Google" id="ProtNLM"/>
    </source>
</evidence>
<organism evidence="1 2">
    <name type="scientific">Malus baccata</name>
    <name type="common">Siberian crab apple</name>
    <name type="synonym">Pyrus baccata</name>
    <dbReference type="NCBI Taxonomy" id="106549"/>
    <lineage>
        <taxon>Eukaryota</taxon>
        <taxon>Viridiplantae</taxon>
        <taxon>Streptophyta</taxon>
        <taxon>Embryophyta</taxon>
        <taxon>Tracheophyta</taxon>
        <taxon>Spermatophyta</taxon>
        <taxon>Magnoliopsida</taxon>
        <taxon>eudicotyledons</taxon>
        <taxon>Gunneridae</taxon>
        <taxon>Pentapetalae</taxon>
        <taxon>rosids</taxon>
        <taxon>fabids</taxon>
        <taxon>Rosales</taxon>
        <taxon>Rosaceae</taxon>
        <taxon>Amygdaloideae</taxon>
        <taxon>Maleae</taxon>
        <taxon>Malus</taxon>
    </lineage>
</organism>
<dbReference type="EMBL" id="VIEB01000798">
    <property type="protein sequence ID" value="TQD80671.1"/>
    <property type="molecule type" value="Genomic_DNA"/>
</dbReference>
<dbReference type="InterPro" id="IPR023214">
    <property type="entry name" value="HAD_sf"/>
</dbReference>
<proteinExistence type="predicted"/>
<dbReference type="InterPro" id="IPR036412">
    <property type="entry name" value="HAD-like_sf"/>
</dbReference>
<dbReference type="InterPro" id="IPR044651">
    <property type="entry name" value="OTSB-like"/>
</dbReference>
<evidence type="ECO:0000313" key="1">
    <source>
        <dbReference type="EMBL" id="TQD80671.1"/>
    </source>
</evidence>
<protein>
    <recommendedName>
        <fullName evidence="3">Trehalose 6-phosphate phosphatase</fullName>
    </recommendedName>
</protein>
<gene>
    <name evidence="1" type="ORF">C1H46_033770</name>
</gene>
<name>A0A540L2G1_MALBA</name>
<dbReference type="Gene3D" id="3.40.50.1000">
    <property type="entry name" value="HAD superfamily/HAD-like"/>
    <property type="match status" value="1"/>
</dbReference>
<dbReference type="PANTHER" id="PTHR43768">
    <property type="entry name" value="TREHALOSE 6-PHOSPHATE PHOSPHATASE"/>
    <property type="match status" value="1"/>
</dbReference>
<dbReference type="AlphaFoldDB" id="A0A540L2G1"/>
<dbReference type="STRING" id="106549.A0A540L2G1"/>
<dbReference type="GO" id="GO:0005992">
    <property type="term" value="P:trehalose biosynthetic process"/>
    <property type="evidence" value="ECO:0007669"/>
    <property type="project" value="InterPro"/>
</dbReference>
<comment type="caution">
    <text evidence="1">The sequence shown here is derived from an EMBL/GenBank/DDBJ whole genome shotgun (WGS) entry which is preliminary data.</text>
</comment>
<keyword evidence="2" id="KW-1185">Reference proteome</keyword>
<sequence>MDKLKNNRKKHEKRSFKNLVEHPSALDSFDRMMKAAKGKRMVVFLDYDGTLSPIVDDPNRAFMSDEIRAAV</sequence>
<dbReference type="GO" id="GO:0004805">
    <property type="term" value="F:trehalose-phosphatase activity"/>
    <property type="evidence" value="ECO:0007669"/>
    <property type="project" value="InterPro"/>
</dbReference>
<dbReference type="Proteomes" id="UP000315295">
    <property type="component" value="Unassembled WGS sequence"/>
</dbReference>
<dbReference type="PANTHER" id="PTHR43768:SF24">
    <property type="entry name" value="TREHALOSE 6-PHOSPHATE PHOSPHATASE"/>
    <property type="match status" value="1"/>
</dbReference>
<evidence type="ECO:0000313" key="2">
    <source>
        <dbReference type="Proteomes" id="UP000315295"/>
    </source>
</evidence>
<accession>A0A540L2G1</accession>
<dbReference type="SUPFAM" id="SSF56784">
    <property type="entry name" value="HAD-like"/>
    <property type="match status" value="1"/>
</dbReference>